<evidence type="ECO:0000259" key="1">
    <source>
        <dbReference type="Pfam" id="PF00182"/>
    </source>
</evidence>
<dbReference type="InterPro" id="IPR036365">
    <property type="entry name" value="PGBD-like_sf"/>
</dbReference>
<organism evidence="2 3">
    <name type="scientific">Synechocystis salina LEGE 00031</name>
    <dbReference type="NCBI Taxonomy" id="1828736"/>
    <lineage>
        <taxon>Bacteria</taxon>
        <taxon>Bacillati</taxon>
        <taxon>Cyanobacteriota</taxon>
        <taxon>Cyanophyceae</taxon>
        <taxon>Synechococcales</taxon>
        <taxon>Merismopediaceae</taxon>
        <taxon>Synechocystis</taxon>
    </lineage>
</organism>
<dbReference type="Gene3D" id="1.10.530.10">
    <property type="match status" value="1"/>
</dbReference>
<dbReference type="SUPFAM" id="SSF53955">
    <property type="entry name" value="Lysozyme-like"/>
    <property type="match status" value="1"/>
</dbReference>
<dbReference type="SUPFAM" id="SSF47090">
    <property type="entry name" value="PGBD-like"/>
    <property type="match status" value="1"/>
</dbReference>
<comment type="caution">
    <text evidence="2">The sequence shown here is derived from an EMBL/GenBank/DDBJ whole genome shotgun (WGS) entry which is preliminary data.</text>
</comment>
<protein>
    <submittedName>
        <fullName evidence="2">Carboxypeptidase</fullName>
    </submittedName>
</protein>
<keyword evidence="2" id="KW-0121">Carboxypeptidase</keyword>
<sequence length="248" mass="27899">MINSIFPVVHPVSLDKLTQSDLLQLQKWLLAAKFSPGPLDGDLGPRTIEAWAQFKESVHLHDPDQIDLIGPSSYSALKAAVKKQEEGRYHDFSTKQGVIDAIRWECNQHGLIHRNQQAYVLATTQHETASTFRPLEEYGKGKGRSYGRPDPQTGKTYYGRGFVQLTWKSNYARYGKILGIDLVNKPELACEPNVALFILVHGMRHGKFTGRSLPEFVNATKSDFYNARRVVNGMDRAGAIAQLARQYL</sequence>
<gene>
    <name evidence="2" type="ORF">IQ217_02365</name>
</gene>
<dbReference type="EMBL" id="JADEVV010000004">
    <property type="protein sequence ID" value="MBE9252713.1"/>
    <property type="molecule type" value="Genomic_DNA"/>
</dbReference>
<dbReference type="Pfam" id="PF00182">
    <property type="entry name" value="Glyco_hydro_19"/>
    <property type="match status" value="1"/>
</dbReference>
<feature type="domain" description="Glycoside hydrolase family 19 catalytic" evidence="1">
    <location>
        <begin position="152"/>
        <end position="194"/>
    </location>
</feature>
<dbReference type="InterPro" id="IPR023346">
    <property type="entry name" value="Lysozyme-like_dom_sf"/>
</dbReference>
<reference evidence="2 3" key="1">
    <citation type="submission" date="2020-10" db="EMBL/GenBank/DDBJ databases">
        <authorList>
            <person name="Castelo-Branco R."/>
            <person name="Eusebio N."/>
            <person name="Adriana R."/>
            <person name="Vieira A."/>
            <person name="Brugerolle De Fraissinette N."/>
            <person name="Rezende De Castro R."/>
            <person name="Schneider M.P."/>
            <person name="Vasconcelos V."/>
            <person name="Leao P.N."/>
        </authorList>
    </citation>
    <scope>NUCLEOTIDE SEQUENCE [LARGE SCALE GENOMIC DNA]</scope>
    <source>
        <strain evidence="2 3">LEGE 00031</strain>
    </source>
</reference>
<dbReference type="RefSeq" id="WP_194018776.1">
    <property type="nucleotide sequence ID" value="NZ_JADEVV010000004.1"/>
</dbReference>
<evidence type="ECO:0000313" key="2">
    <source>
        <dbReference type="EMBL" id="MBE9252713.1"/>
    </source>
</evidence>
<proteinExistence type="predicted"/>
<dbReference type="GO" id="GO:0004180">
    <property type="term" value="F:carboxypeptidase activity"/>
    <property type="evidence" value="ECO:0007669"/>
    <property type="project" value="UniProtKB-KW"/>
</dbReference>
<name>A0ABR9VQF6_9SYNC</name>
<keyword evidence="3" id="KW-1185">Reference proteome</keyword>
<evidence type="ECO:0000313" key="3">
    <source>
        <dbReference type="Proteomes" id="UP000658720"/>
    </source>
</evidence>
<keyword evidence="2" id="KW-0378">Hydrolase</keyword>
<dbReference type="InterPro" id="IPR000726">
    <property type="entry name" value="Glyco_hydro_19_cat"/>
</dbReference>
<dbReference type="Proteomes" id="UP000658720">
    <property type="component" value="Unassembled WGS sequence"/>
</dbReference>
<accession>A0ABR9VQF6</accession>
<keyword evidence="2" id="KW-0645">Protease</keyword>